<dbReference type="RefSeq" id="WP_015396625.1">
    <property type="nucleotide sequence ID" value="NC_020294.1"/>
</dbReference>
<protein>
    <recommendedName>
        <fullName evidence="2 5">Cell shape-determining protein MreC</fullName>
    </recommendedName>
    <alternativeName>
        <fullName evidence="4 5">Cell shape protein MreC</fullName>
    </alternativeName>
</protein>
<keyword evidence="6" id="KW-0812">Transmembrane</keyword>
<evidence type="ECO:0000256" key="3">
    <source>
        <dbReference type="ARBA" id="ARBA00022960"/>
    </source>
</evidence>
<dbReference type="PANTHER" id="PTHR34138:SF1">
    <property type="entry name" value="CELL SHAPE-DETERMINING PROTEIN MREC"/>
    <property type="match status" value="1"/>
</dbReference>
<evidence type="ECO:0000256" key="4">
    <source>
        <dbReference type="ARBA" id="ARBA00032089"/>
    </source>
</evidence>
<feature type="domain" description="Rod shape-determining protein MreC beta-barrel core" evidence="7">
    <location>
        <begin position="129"/>
        <end position="275"/>
    </location>
</feature>
<evidence type="ECO:0000256" key="5">
    <source>
        <dbReference type="PIRNR" id="PIRNR038471"/>
    </source>
</evidence>
<organism evidence="8 9">
    <name type="scientific">Candidatus Kinetoplastidibacterium desouzai TCC079E</name>
    <dbReference type="NCBI Taxonomy" id="1208919"/>
    <lineage>
        <taxon>Bacteria</taxon>
        <taxon>Pseudomonadati</taxon>
        <taxon>Pseudomonadota</taxon>
        <taxon>Betaproteobacteria</taxon>
        <taxon>Candidatus Kinetoplastidibacterium</taxon>
    </lineage>
</organism>
<dbReference type="PIRSF" id="PIRSF038471">
    <property type="entry name" value="MreC"/>
    <property type="match status" value="1"/>
</dbReference>
<dbReference type="STRING" id="1208919.CDSE_0102"/>
<evidence type="ECO:0000313" key="8">
    <source>
        <dbReference type="EMBL" id="AGF47214.1"/>
    </source>
</evidence>
<proteinExistence type="inferred from homology"/>
<dbReference type="InterPro" id="IPR055342">
    <property type="entry name" value="MreC_beta-barrel_core"/>
</dbReference>
<dbReference type="Gene3D" id="2.40.10.340">
    <property type="entry name" value="Rod shape-determining protein MreC, domain 1"/>
    <property type="match status" value="1"/>
</dbReference>
<dbReference type="NCBIfam" id="TIGR00219">
    <property type="entry name" value="mreC"/>
    <property type="match status" value="1"/>
</dbReference>
<dbReference type="Gene3D" id="2.40.10.350">
    <property type="entry name" value="Rod shape-determining protein MreC, domain 2"/>
    <property type="match status" value="1"/>
</dbReference>
<dbReference type="InterPro" id="IPR007221">
    <property type="entry name" value="MreC"/>
</dbReference>
<dbReference type="PATRIC" id="fig|1208919.3.peg.659"/>
<keyword evidence="6" id="KW-0472">Membrane</keyword>
<dbReference type="InterPro" id="IPR042175">
    <property type="entry name" value="Cell/Rod_MreC_2"/>
</dbReference>
<evidence type="ECO:0000256" key="1">
    <source>
        <dbReference type="ARBA" id="ARBA00009369"/>
    </source>
</evidence>
<dbReference type="EMBL" id="CP003803">
    <property type="protein sequence ID" value="AGF47214.1"/>
    <property type="molecule type" value="Genomic_DNA"/>
</dbReference>
<keyword evidence="9" id="KW-1185">Reference proteome</keyword>
<dbReference type="HOGENOM" id="CLU_042663_2_0_4"/>
<dbReference type="AlphaFoldDB" id="M1LVD3"/>
<dbReference type="Pfam" id="PF04085">
    <property type="entry name" value="MreC"/>
    <property type="match status" value="1"/>
</dbReference>
<evidence type="ECO:0000313" key="9">
    <source>
        <dbReference type="Proteomes" id="UP000011547"/>
    </source>
</evidence>
<dbReference type="OrthoDB" id="9808025at2"/>
<dbReference type="GO" id="GO:0005886">
    <property type="term" value="C:plasma membrane"/>
    <property type="evidence" value="ECO:0007669"/>
    <property type="project" value="TreeGrafter"/>
</dbReference>
<evidence type="ECO:0000259" key="7">
    <source>
        <dbReference type="Pfam" id="PF04085"/>
    </source>
</evidence>
<dbReference type="GO" id="GO:0008360">
    <property type="term" value="P:regulation of cell shape"/>
    <property type="evidence" value="ECO:0007669"/>
    <property type="project" value="UniProtKB-KW"/>
</dbReference>
<dbReference type="Proteomes" id="UP000011547">
    <property type="component" value="Chromosome"/>
</dbReference>
<keyword evidence="6" id="KW-1133">Transmembrane helix</keyword>
<gene>
    <name evidence="8" type="ORF">CDSE_0102</name>
</gene>
<comment type="function">
    <text evidence="5">Involved in formation and maintenance of cell shape.</text>
</comment>
<accession>M1LVD3</accession>
<dbReference type="KEGG" id="kde:CDSE_0102"/>
<dbReference type="eggNOG" id="COG1792">
    <property type="taxonomic scope" value="Bacteria"/>
</dbReference>
<sequence>MRSQDLPPLFRQGITLEIKLFILVMASFVLLILDTNFHSKMEPIRRTILVSIYPFQRIVLIPRDLVGHFKEWFNTANMIRMENEELQRRRIELSQVTAQVLQLTAENHQLRGLLGITGNIKQSSIVVEVLYETNNVFNQHLVFNKGSKEGILPGMPVISEGGVVGQIIRVTPFTSEAALVSDCNILIPVQITRNGLRLITFGRGISGFLEVRYLYDDFDIKKDDILVTSGIGGVFPAGLPVAQVISVEKDYSSGYSQAIAKSVSHPECYRHFIVLKVEVE</sequence>
<feature type="transmembrane region" description="Helical" evidence="6">
    <location>
        <begin position="20"/>
        <end position="37"/>
    </location>
</feature>
<name>M1LVD3_9PROT</name>
<keyword evidence="3 5" id="KW-0133">Cell shape</keyword>
<comment type="similarity">
    <text evidence="1 5">Belongs to the MreC family.</text>
</comment>
<dbReference type="PANTHER" id="PTHR34138">
    <property type="entry name" value="CELL SHAPE-DETERMINING PROTEIN MREC"/>
    <property type="match status" value="1"/>
</dbReference>
<dbReference type="InterPro" id="IPR042177">
    <property type="entry name" value="Cell/Rod_1"/>
</dbReference>
<reference evidence="8 9" key="1">
    <citation type="journal article" date="2013" name="Genome Biol. Evol.">
        <title>Genome evolution and phylogenomic analysis of candidatus kinetoplastibacterium, the betaproteobacterial endosymbionts of strigomonas and angomonas.</title>
        <authorList>
            <person name="Alves J.M."/>
            <person name="Serrano M.G."/>
            <person name="Maia da Silva F."/>
            <person name="Voegtly L.J."/>
            <person name="Matveyev A.V."/>
            <person name="Teixeira M.M."/>
            <person name="Camargo E.P."/>
            <person name="Buck G.A."/>
        </authorList>
    </citation>
    <scope>NUCLEOTIDE SEQUENCE [LARGE SCALE GENOMIC DNA]</scope>
    <source>
        <strain evidence="8 9">TCC079E</strain>
    </source>
</reference>
<evidence type="ECO:0000256" key="6">
    <source>
        <dbReference type="SAM" id="Phobius"/>
    </source>
</evidence>
<evidence type="ECO:0000256" key="2">
    <source>
        <dbReference type="ARBA" id="ARBA00013855"/>
    </source>
</evidence>